<accession>A0AAD9JYV8</accession>
<dbReference type="EMBL" id="JAODUP010000114">
    <property type="protein sequence ID" value="KAK2161597.1"/>
    <property type="molecule type" value="Genomic_DNA"/>
</dbReference>
<dbReference type="Proteomes" id="UP001208570">
    <property type="component" value="Unassembled WGS sequence"/>
</dbReference>
<evidence type="ECO:0000313" key="2">
    <source>
        <dbReference type="EMBL" id="KAK2161597.1"/>
    </source>
</evidence>
<protein>
    <submittedName>
        <fullName evidence="2">Uncharacterized protein</fullName>
    </submittedName>
</protein>
<dbReference type="PANTHER" id="PTHR15545:SF8">
    <property type="entry name" value="SLO-INTERACTING PROTEIN 1"/>
    <property type="match status" value="1"/>
</dbReference>
<evidence type="ECO:0000256" key="1">
    <source>
        <dbReference type="SAM" id="MobiDB-lite"/>
    </source>
</evidence>
<dbReference type="InterPro" id="IPR051971">
    <property type="entry name" value="E3_ubiquitin-PDZ_ligase"/>
</dbReference>
<keyword evidence="3" id="KW-1185">Reference proteome</keyword>
<dbReference type="PANTHER" id="PTHR15545">
    <property type="entry name" value="PDZ DOMAIN CONTAINING RING FINGER PROTEIN 3, 4"/>
    <property type="match status" value="1"/>
</dbReference>
<name>A0AAD9JYV8_9ANNE</name>
<dbReference type="AlphaFoldDB" id="A0AAD9JYV8"/>
<reference evidence="2" key="1">
    <citation type="journal article" date="2023" name="Mol. Biol. Evol.">
        <title>Third-Generation Sequencing Reveals the Adaptive Role of the Epigenome in Three Deep-Sea Polychaetes.</title>
        <authorList>
            <person name="Perez M."/>
            <person name="Aroh O."/>
            <person name="Sun Y."/>
            <person name="Lan Y."/>
            <person name="Juniper S.K."/>
            <person name="Young C.R."/>
            <person name="Angers B."/>
            <person name="Qian P.Y."/>
        </authorList>
    </citation>
    <scope>NUCLEOTIDE SEQUENCE</scope>
    <source>
        <strain evidence="2">P08H-3</strain>
    </source>
</reference>
<feature type="region of interest" description="Disordered" evidence="1">
    <location>
        <begin position="1"/>
        <end position="31"/>
    </location>
</feature>
<organism evidence="2 3">
    <name type="scientific">Paralvinella palmiformis</name>
    <dbReference type="NCBI Taxonomy" id="53620"/>
    <lineage>
        <taxon>Eukaryota</taxon>
        <taxon>Metazoa</taxon>
        <taxon>Spiralia</taxon>
        <taxon>Lophotrochozoa</taxon>
        <taxon>Annelida</taxon>
        <taxon>Polychaeta</taxon>
        <taxon>Sedentaria</taxon>
        <taxon>Canalipalpata</taxon>
        <taxon>Terebellida</taxon>
        <taxon>Terebelliformia</taxon>
        <taxon>Alvinellidae</taxon>
        <taxon>Paralvinella</taxon>
    </lineage>
</organism>
<evidence type="ECO:0000313" key="3">
    <source>
        <dbReference type="Proteomes" id="UP001208570"/>
    </source>
</evidence>
<gene>
    <name evidence="2" type="ORF">LSH36_114g06058</name>
</gene>
<proteinExistence type="predicted"/>
<sequence length="135" mass="14982">MTAQSQSRAVEDPGIVFGDRSPVAGTTTTTTTTEMFGQDRRSLFDVLSLVQPSSRQGVAFDPNVDMGLTDLEMANGLEYDEEFDPDRTFDMEYEEVTLHRRSTKEKIGLTLCYGNTEDDVTDIFISEVSKFSGSS</sequence>
<comment type="caution">
    <text evidence="2">The sequence shown here is derived from an EMBL/GenBank/DDBJ whole genome shotgun (WGS) entry which is preliminary data.</text>
</comment>